<dbReference type="GeneID" id="41838057"/>
<dbReference type="Gene3D" id="2.40.50.100">
    <property type="match status" value="1"/>
</dbReference>
<dbReference type="HOGENOM" id="CLU_018816_1_4_6"/>
<evidence type="ECO:0000313" key="6">
    <source>
        <dbReference type="EMBL" id="ABI72528.1"/>
    </source>
</evidence>
<dbReference type="OrthoDB" id="5730196at2"/>
<dbReference type="PANTHER" id="PTHR30469">
    <property type="entry name" value="MULTIDRUG RESISTANCE PROTEIN MDTA"/>
    <property type="match status" value="1"/>
</dbReference>
<dbReference type="InterPro" id="IPR058625">
    <property type="entry name" value="MdtA-like_BSH"/>
</dbReference>
<dbReference type="InterPro" id="IPR006143">
    <property type="entry name" value="RND_pump_MFP"/>
</dbReference>
<dbReference type="STRING" id="318167.Sfri_2688"/>
<dbReference type="Pfam" id="PF25876">
    <property type="entry name" value="HH_MFP_RND"/>
    <property type="match status" value="1"/>
</dbReference>
<dbReference type="GO" id="GO:0015562">
    <property type="term" value="F:efflux transmembrane transporter activity"/>
    <property type="evidence" value="ECO:0007669"/>
    <property type="project" value="TreeGrafter"/>
</dbReference>
<dbReference type="NCBIfam" id="TIGR01730">
    <property type="entry name" value="RND_mfp"/>
    <property type="match status" value="1"/>
</dbReference>
<sequence length="353" mass="38632" precursor="true">MSRLSNNLFFGTILATTVLATIVSYTAQASDVATLKLVYSEQYQPRIYDAKIEAIKAATISAQTSGRIINIHFDVNDLVPQGAALLEITNKEQGAGYAGAEADLAKAEALNSEAQAQYLRYKTLFPKGAISKGAMDEATAKAKSSKQAVSAAQAQLIKAKESLNYTVVSAPFSGRMTQRFIEQGETISYGQALFSGYDTQHLRAVFQIPQQDVAQVQKQEQVSVQLFNGDKIISNDINVYQFADPLTHQHQVRVNIDASNIEDVIVGQWIKVIVNFPSRTSLMIPLSAIHQVSDLTSVYRQMADKIVLNQVRIGRVDHQNNTAEVLSGLMEGDEIVIDAGRYLIQSSATKGQE</sequence>
<evidence type="ECO:0000259" key="5">
    <source>
        <dbReference type="Pfam" id="PF25917"/>
    </source>
</evidence>
<feature type="coiled-coil region" evidence="2">
    <location>
        <begin position="97"/>
        <end position="155"/>
    </location>
</feature>
<name>Q07ZN6_SHEFN</name>
<feature type="signal peptide" evidence="3">
    <location>
        <begin position="1"/>
        <end position="29"/>
    </location>
</feature>
<dbReference type="Pfam" id="PF25917">
    <property type="entry name" value="BSH_RND"/>
    <property type="match status" value="1"/>
</dbReference>
<keyword evidence="2" id="KW-0175">Coiled coil</keyword>
<accession>Q07ZN6</accession>
<dbReference type="KEGG" id="sfr:Sfri_2688"/>
<protein>
    <submittedName>
        <fullName evidence="6">Efflux transporter, RND family, MFP subunit</fullName>
    </submittedName>
</protein>
<dbReference type="Proteomes" id="UP000000684">
    <property type="component" value="Chromosome"/>
</dbReference>
<proteinExistence type="inferred from homology"/>
<organism evidence="6 7">
    <name type="scientific">Shewanella frigidimarina (strain NCIMB 400)</name>
    <dbReference type="NCBI Taxonomy" id="318167"/>
    <lineage>
        <taxon>Bacteria</taxon>
        <taxon>Pseudomonadati</taxon>
        <taxon>Pseudomonadota</taxon>
        <taxon>Gammaproteobacteria</taxon>
        <taxon>Alteromonadales</taxon>
        <taxon>Shewanellaceae</taxon>
        <taxon>Shewanella</taxon>
    </lineage>
</organism>
<dbReference type="Gene3D" id="2.40.30.170">
    <property type="match status" value="1"/>
</dbReference>
<feature type="chain" id="PRO_5004166090" evidence="3">
    <location>
        <begin position="30"/>
        <end position="353"/>
    </location>
</feature>
<comment type="similarity">
    <text evidence="1">Belongs to the membrane fusion protein (MFP) (TC 8.A.1) family.</text>
</comment>
<evidence type="ECO:0000313" key="7">
    <source>
        <dbReference type="Proteomes" id="UP000000684"/>
    </source>
</evidence>
<feature type="domain" description="Multidrug resistance protein MdtA-like barrel-sandwich hybrid" evidence="5">
    <location>
        <begin position="57"/>
        <end position="193"/>
    </location>
</feature>
<reference evidence="6 7" key="1">
    <citation type="submission" date="2006-08" db="EMBL/GenBank/DDBJ databases">
        <title>Complete sequence of Shewanella frigidimarina NCIMB 400.</title>
        <authorList>
            <consortium name="US DOE Joint Genome Institute"/>
            <person name="Copeland A."/>
            <person name="Lucas S."/>
            <person name="Lapidus A."/>
            <person name="Barry K."/>
            <person name="Detter J.C."/>
            <person name="Glavina del Rio T."/>
            <person name="Hammon N."/>
            <person name="Israni S."/>
            <person name="Dalin E."/>
            <person name="Tice H."/>
            <person name="Pitluck S."/>
            <person name="Fredrickson J.K."/>
            <person name="Kolker E."/>
            <person name="McCuel L.A."/>
            <person name="DiChristina T."/>
            <person name="Nealson K.H."/>
            <person name="Newman D."/>
            <person name="Tiedje J.M."/>
            <person name="Zhou J."/>
            <person name="Romine M.F."/>
            <person name="Culley D.E."/>
            <person name="Serres M."/>
            <person name="Chertkov O."/>
            <person name="Brettin T."/>
            <person name="Bruce D."/>
            <person name="Han C."/>
            <person name="Tapia R."/>
            <person name="Gilna P."/>
            <person name="Schmutz J."/>
            <person name="Larimer F."/>
            <person name="Land M."/>
            <person name="Hauser L."/>
            <person name="Kyrpides N."/>
            <person name="Mikhailova N."/>
            <person name="Richardson P."/>
        </authorList>
    </citation>
    <scope>NUCLEOTIDE SEQUENCE [LARGE SCALE GENOMIC DNA]</scope>
    <source>
        <strain evidence="6 7">NCIMB 400</strain>
    </source>
</reference>
<dbReference type="EMBL" id="CP000447">
    <property type="protein sequence ID" value="ABI72528.1"/>
    <property type="molecule type" value="Genomic_DNA"/>
</dbReference>
<evidence type="ECO:0000256" key="3">
    <source>
        <dbReference type="SAM" id="SignalP"/>
    </source>
</evidence>
<dbReference type="PANTHER" id="PTHR30469:SF18">
    <property type="entry name" value="RESISTANCE-NODULATION-CELL DIVISION (RND) EFFLUX MEMBRANE FUSION PROTEIN-RELATED"/>
    <property type="match status" value="1"/>
</dbReference>
<feature type="domain" description="Multidrug resistance protein MdtA-like alpha-helical hairpin" evidence="4">
    <location>
        <begin position="98"/>
        <end position="166"/>
    </location>
</feature>
<evidence type="ECO:0000256" key="1">
    <source>
        <dbReference type="ARBA" id="ARBA00009477"/>
    </source>
</evidence>
<dbReference type="Gene3D" id="2.40.420.20">
    <property type="match status" value="1"/>
</dbReference>
<evidence type="ECO:0000256" key="2">
    <source>
        <dbReference type="SAM" id="Coils"/>
    </source>
</evidence>
<dbReference type="AlphaFoldDB" id="Q07ZN6"/>
<dbReference type="GO" id="GO:1990281">
    <property type="term" value="C:efflux pump complex"/>
    <property type="evidence" value="ECO:0007669"/>
    <property type="project" value="TreeGrafter"/>
</dbReference>
<dbReference type="Gene3D" id="1.10.287.470">
    <property type="entry name" value="Helix hairpin bin"/>
    <property type="match status" value="1"/>
</dbReference>
<keyword evidence="7" id="KW-1185">Reference proteome</keyword>
<dbReference type="RefSeq" id="WP_011638137.1">
    <property type="nucleotide sequence ID" value="NC_008345.1"/>
</dbReference>
<dbReference type="eggNOG" id="COG0845">
    <property type="taxonomic scope" value="Bacteria"/>
</dbReference>
<gene>
    <name evidence="6" type="ordered locus">Sfri_2688</name>
</gene>
<dbReference type="SUPFAM" id="SSF111369">
    <property type="entry name" value="HlyD-like secretion proteins"/>
    <property type="match status" value="1"/>
</dbReference>
<keyword evidence="3" id="KW-0732">Signal</keyword>
<evidence type="ECO:0000259" key="4">
    <source>
        <dbReference type="Pfam" id="PF25876"/>
    </source>
</evidence>
<dbReference type="InterPro" id="IPR058624">
    <property type="entry name" value="MdtA-like_HH"/>
</dbReference>